<comment type="caution">
    <text evidence="8">The sequence shown here is derived from an EMBL/GenBank/DDBJ whole genome shotgun (WGS) entry which is preliminary data.</text>
</comment>
<evidence type="ECO:0000259" key="7">
    <source>
        <dbReference type="Pfam" id="PF04357"/>
    </source>
</evidence>
<proteinExistence type="predicted"/>
<evidence type="ECO:0000256" key="6">
    <source>
        <dbReference type="SAM" id="Phobius"/>
    </source>
</evidence>
<dbReference type="RefSeq" id="WP_179584945.1">
    <property type="nucleotide sequence ID" value="NZ_JACBYR010000001.1"/>
</dbReference>
<dbReference type="GO" id="GO:0009306">
    <property type="term" value="P:protein secretion"/>
    <property type="evidence" value="ECO:0007669"/>
    <property type="project" value="InterPro"/>
</dbReference>
<keyword evidence="2 6" id="KW-0812">Transmembrane</keyword>
<keyword evidence="4 6" id="KW-0472">Membrane</keyword>
<comment type="subcellular location">
    <subcellularLocation>
        <location evidence="1">Membrane</location>
        <topology evidence="1">Single-pass membrane protein</topology>
    </subcellularLocation>
</comment>
<reference evidence="8 9" key="1">
    <citation type="submission" date="2020-07" db="EMBL/GenBank/DDBJ databases">
        <title>Genomic Encyclopedia of Type Strains, Phase IV (KMG-V): Genome sequencing to study the core and pangenomes of soil and plant-associated prokaryotes.</title>
        <authorList>
            <person name="Whitman W."/>
        </authorList>
    </citation>
    <scope>NUCLEOTIDE SEQUENCE [LARGE SCALE GENOMIC DNA]</scope>
    <source>
        <strain evidence="8 9">SAS40</strain>
    </source>
</reference>
<protein>
    <submittedName>
        <fullName evidence="8">Translocation and assembly module TamB</fullName>
    </submittedName>
</protein>
<evidence type="ECO:0000256" key="1">
    <source>
        <dbReference type="ARBA" id="ARBA00004167"/>
    </source>
</evidence>
<name>A0A7Y9ISI8_9BURK</name>
<feature type="compositionally biased region" description="Low complexity" evidence="5">
    <location>
        <begin position="7"/>
        <end position="24"/>
    </location>
</feature>
<evidence type="ECO:0000256" key="2">
    <source>
        <dbReference type="ARBA" id="ARBA00022692"/>
    </source>
</evidence>
<feature type="domain" description="Translocation and assembly module TamB C-terminal" evidence="7">
    <location>
        <begin position="1052"/>
        <end position="1385"/>
    </location>
</feature>
<dbReference type="Pfam" id="PF04357">
    <property type="entry name" value="TamB"/>
    <property type="match status" value="1"/>
</dbReference>
<dbReference type="InterPro" id="IPR007452">
    <property type="entry name" value="TamB_C"/>
</dbReference>
<evidence type="ECO:0000256" key="4">
    <source>
        <dbReference type="ARBA" id="ARBA00023136"/>
    </source>
</evidence>
<evidence type="ECO:0000256" key="5">
    <source>
        <dbReference type="SAM" id="MobiDB-lite"/>
    </source>
</evidence>
<dbReference type="PANTHER" id="PTHR36985">
    <property type="entry name" value="TRANSLOCATION AND ASSEMBLY MODULE SUBUNIT TAMB"/>
    <property type="match status" value="1"/>
</dbReference>
<evidence type="ECO:0000313" key="8">
    <source>
        <dbReference type="EMBL" id="NYE82257.1"/>
    </source>
</evidence>
<feature type="transmembrane region" description="Helical" evidence="6">
    <location>
        <begin position="31"/>
        <end position="54"/>
    </location>
</feature>
<keyword evidence="3 6" id="KW-1133">Transmembrane helix</keyword>
<dbReference type="Proteomes" id="UP000542125">
    <property type="component" value="Unassembled WGS sequence"/>
</dbReference>
<gene>
    <name evidence="8" type="ORF">FHW18_001528</name>
</gene>
<feature type="region of interest" description="Disordered" evidence="5">
    <location>
        <begin position="1"/>
        <end position="24"/>
    </location>
</feature>
<evidence type="ECO:0000313" key="9">
    <source>
        <dbReference type="Proteomes" id="UP000542125"/>
    </source>
</evidence>
<dbReference type="GO" id="GO:0005886">
    <property type="term" value="C:plasma membrane"/>
    <property type="evidence" value="ECO:0007669"/>
    <property type="project" value="InterPro"/>
</dbReference>
<dbReference type="GO" id="GO:0097347">
    <property type="term" value="C:TAM protein secretion complex"/>
    <property type="evidence" value="ECO:0007669"/>
    <property type="project" value="TreeGrafter"/>
</dbReference>
<dbReference type="EMBL" id="JACBYR010000001">
    <property type="protein sequence ID" value="NYE82257.1"/>
    <property type="molecule type" value="Genomic_DNA"/>
</dbReference>
<dbReference type="PANTHER" id="PTHR36985:SF1">
    <property type="entry name" value="TRANSLOCATION AND ASSEMBLY MODULE SUBUNIT TAMB"/>
    <property type="match status" value="1"/>
</dbReference>
<keyword evidence="9" id="KW-1185">Reference proteome</keyword>
<evidence type="ECO:0000256" key="3">
    <source>
        <dbReference type="ARBA" id="ARBA00022989"/>
    </source>
</evidence>
<organism evidence="8 9">
    <name type="scientific">Pigmentiphaga litoralis</name>
    <dbReference type="NCBI Taxonomy" id="516702"/>
    <lineage>
        <taxon>Bacteria</taxon>
        <taxon>Pseudomonadati</taxon>
        <taxon>Pseudomonadota</taxon>
        <taxon>Betaproteobacteria</taxon>
        <taxon>Burkholderiales</taxon>
        <taxon>Alcaligenaceae</taxon>
        <taxon>Pigmentiphaga</taxon>
    </lineage>
</organism>
<accession>A0A7Y9ISI8</accession>
<sequence length="1387" mass="145277">MSDARTPPSSSSPAPAAAPAPSSAPRKRRRWPWVVVGVVVVGVVAVGSGVAWVATSTSGADWALRTGLNVSGATGGYEGLSGTLKDGLTLQQLRVQHPSADVEVDALRVELDWSALWTGRVHVPVLSADRISLNLKPSDTPSEPLTTLRLPVQVQADRVQIGVLQIAQEGTALPVSFADIDLQATLGENEHRLRITQLRALAPEAQASLRGQARIGVDKPFTTDIGVDIDGRQGNRAFTLRTDANGTLEALPFTLKGEGEGVALDATGSLALLDGFPLRGLRLALEGVDPAAWVPGAPKAKLDVSADLTVGTDGGKGPLLLRGPFSLTNGIPGPIDENALPLARLAGQLTVPVETFDSVQIGALQIALPGKGRIAGALSWKRGAQPDDAIGQVQGTLTATEIDASRLHGAALPTRLSGPITFEADAQRQQVKANLKEAGRAVPMSIALTAAIEDQLVKISQADVQAGEAKARATGELALQGDRKFKANVRLDRFDPSFFLPGSSLPPALVSATVDAAGALSPEIAGTAALRFDEGSRWNNAPLGGRIDAAFAGERLSRLDAAVTAGSNRLNAQGAFGRRGDRLTFDLDAPQLNLLWPSLRGTLSAQGGVADTLASPAVDVRLKADNLQLPGGIRVDSVRGTADVGNIPATAAARGQTAGMDLSRAPVKLDVTVEGARMADRPDAALRKGTLVLNGTLADHAGRLDADFLQNGTAPPATVKGAFQGSWGNGGNARQPVGWRGRITEFASVRDPFGLTLSRPITLSYLPTAVAPAWQWEAGAADFAVKLPGGQTGKILHAGSRGGQGRWESAGRIEGLAWAPEMLMDAVSGKPVPPERIVIVDADWNVRFADALQGTAQIRRRSGDLWLPGTPPVALGLNALELNLQATPTGQPGRSRVTVKANVAGERLGTVRVDGEAGVRAVNGAIGLDADRPAFADADLDVKDLSWLGLLIGDTLELGGAVKGKVRIAQEGNTWGARGAITGEGIRVIQVDNGIRLLNGTLQARLEGNRIVLEALRFPGVIRVRPRDSRVTQWIDSEGQKSELVISADWNLAQASGHATIQADRFPAIQRADRFVAGSGRVDVDLAPTKLRVAGLFEVDAGWINLGTQSPPTLSDDVLVVRSGDEKREVPRGITFDVGLKLGERFFLQGYGLDTGLIGQIRVIGEGSSMRASGLVRTRGGVFSTYGQTLTVRRGAITFQGPIDDPLLDIVALRVGPAVEAGVQVAGTARRPRITLFSQPEVSDVEKLSWLLLGRGPDAGGGGADAGLLLSAATSLLGPKGGEPFTRRLGIDELGVRSGNVGSTRGLLPERTVAGNSTSATNTQLASQFFIIGKRITDTIYASFEQALSGRDGVVKLSYKLTDQLSVVGKGGTINGVDLLYMFMFND</sequence>